<dbReference type="Gene3D" id="1.10.630.10">
    <property type="entry name" value="Cytochrome P450"/>
    <property type="match status" value="1"/>
</dbReference>
<evidence type="ECO:0000256" key="4">
    <source>
        <dbReference type="ARBA" id="ARBA00022692"/>
    </source>
</evidence>
<evidence type="ECO:0000313" key="13">
    <source>
        <dbReference type="Proteomes" id="UP000694861"/>
    </source>
</evidence>
<dbReference type="PRINTS" id="PR00463">
    <property type="entry name" value="EP450I"/>
</dbReference>
<evidence type="ECO:0000256" key="12">
    <source>
        <dbReference type="SAM" id="Phobius"/>
    </source>
</evidence>
<keyword evidence="4 12" id="KW-0812">Transmembrane</keyword>
<evidence type="ECO:0000256" key="6">
    <source>
        <dbReference type="ARBA" id="ARBA00022989"/>
    </source>
</evidence>
<keyword evidence="10 12" id="KW-0472">Membrane</keyword>
<dbReference type="Pfam" id="PF00067">
    <property type="entry name" value="p450"/>
    <property type="match status" value="1"/>
</dbReference>
<dbReference type="InterPro" id="IPR017972">
    <property type="entry name" value="Cyt_P450_CS"/>
</dbReference>
<keyword evidence="9 11" id="KW-0503">Monooxygenase</keyword>
<evidence type="ECO:0000256" key="11">
    <source>
        <dbReference type="RuleBase" id="RU000461"/>
    </source>
</evidence>
<comment type="similarity">
    <text evidence="2 11">Belongs to the cytochrome P450 family.</text>
</comment>
<evidence type="ECO:0000256" key="7">
    <source>
        <dbReference type="ARBA" id="ARBA00023002"/>
    </source>
</evidence>
<proteinExistence type="inferred from homology"/>
<dbReference type="PANTHER" id="PTHR24282:SF130">
    <property type="entry name" value="CYTOCHROME P450 FAMILY PROTEIN"/>
    <property type="match status" value="1"/>
</dbReference>
<dbReference type="RefSeq" id="XP_008244404.1">
    <property type="nucleotide sequence ID" value="XM_008246182.1"/>
</dbReference>
<dbReference type="SUPFAM" id="SSF48264">
    <property type="entry name" value="Cytochrome P450"/>
    <property type="match status" value="1"/>
</dbReference>
<dbReference type="PANTHER" id="PTHR24282">
    <property type="entry name" value="CYTOCHROME P450 FAMILY MEMBER"/>
    <property type="match status" value="1"/>
</dbReference>
<dbReference type="InterPro" id="IPR036396">
    <property type="entry name" value="Cyt_P450_sf"/>
</dbReference>
<evidence type="ECO:0000256" key="1">
    <source>
        <dbReference type="ARBA" id="ARBA00004167"/>
    </source>
</evidence>
<evidence type="ECO:0000256" key="9">
    <source>
        <dbReference type="ARBA" id="ARBA00023033"/>
    </source>
</evidence>
<name>A0ABM0PTW6_PRUMU</name>
<dbReference type="PRINTS" id="PR00385">
    <property type="entry name" value="P450"/>
</dbReference>
<feature type="transmembrane region" description="Helical" evidence="12">
    <location>
        <begin position="6"/>
        <end position="24"/>
    </location>
</feature>
<accession>A0ABM0PTW6</accession>
<keyword evidence="6 12" id="KW-1133">Transmembrane helix</keyword>
<evidence type="ECO:0000313" key="14">
    <source>
        <dbReference type="RefSeq" id="XP_008244404.1"/>
    </source>
</evidence>
<keyword evidence="8 11" id="KW-0408">Iron</keyword>
<evidence type="ECO:0000256" key="5">
    <source>
        <dbReference type="ARBA" id="ARBA00022723"/>
    </source>
</evidence>
<keyword evidence="13" id="KW-1185">Reference proteome</keyword>
<reference evidence="14" key="2">
    <citation type="submission" date="2025-08" db="UniProtKB">
        <authorList>
            <consortium name="RefSeq"/>
        </authorList>
    </citation>
    <scope>IDENTIFICATION</scope>
</reference>
<gene>
    <name evidence="14" type="primary">LOC103342543</name>
</gene>
<comment type="subcellular location">
    <subcellularLocation>
        <location evidence="1">Membrane</location>
        <topology evidence="1">Single-pass membrane protein</topology>
    </subcellularLocation>
</comment>
<reference evidence="13" key="1">
    <citation type="journal article" date="2012" name="Nat. Commun.">
        <title>The genome of Prunus mume.</title>
        <authorList>
            <person name="Zhang Q."/>
            <person name="Chen W."/>
            <person name="Sun L."/>
            <person name="Zhao F."/>
            <person name="Huang B."/>
            <person name="Yang W."/>
            <person name="Tao Y."/>
            <person name="Wang J."/>
            <person name="Yuan Z."/>
            <person name="Fan G."/>
            <person name="Xing Z."/>
            <person name="Han C."/>
            <person name="Pan H."/>
            <person name="Zhong X."/>
            <person name="Shi W."/>
            <person name="Liang X."/>
            <person name="Du D."/>
            <person name="Sun F."/>
            <person name="Xu Z."/>
            <person name="Hao R."/>
            <person name="Lv T."/>
            <person name="Lv Y."/>
            <person name="Zheng Z."/>
            <person name="Sun M."/>
            <person name="Luo L."/>
            <person name="Cai M."/>
            <person name="Gao Y."/>
            <person name="Wang J."/>
            <person name="Yin Y."/>
            <person name="Xu X."/>
            <person name="Cheng T."/>
            <person name="Wang J."/>
        </authorList>
    </citation>
    <scope>NUCLEOTIDE SEQUENCE [LARGE SCALE GENOMIC DNA]</scope>
</reference>
<dbReference type="GeneID" id="103342543"/>
<sequence>MAEGLQVALICWSVMLIGVLRVLFRLMKEMWLKPARIRSVLWKQGIRGPPPSFIAGNVPEMQKIQSSNQKPSDANHVHHNWVPSIFPYLQQWEQLYGPVYVYATGSKQHLYVSDPKLLRELKLQNYMDLGVPRYLSKPLQPLIGDSIIRANGQDFAYQKKVIAPEFFLNKVKGMVCLMEESAVAFIKTWESRVIESEGGVVDIKVDEELKTLSADIISRACFGSSYSQGNQIFAKIAILQEALSNPSLLFGFLNFSLFPTESEKKIKSLRKEVDALLLKLVRDRQKESQSGGTSEKDLLQMILQSAANNSTDKPQQYMHKRDQFILDNCRSIYFAGSETTALTASWTLMLLALHPEWQERVRVEIAEVCGDDDDQLRQCLKDMDKLNKLKTLTMVIQESLRLYGPGVILAREALAKMKLGDFTVPEGVHIWTLIPTLHRDPENWGPDANEFKPERFANGVSEACKYPQAYVPFGHGSRSCIGQTFGMVQLKIVLPLILSKFSFSLSPNYQHSPVYKMLLLPEHGIRLLVRRVQGFEGS</sequence>
<organism evidence="13 14">
    <name type="scientific">Prunus mume</name>
    <name type="common">Japanese apricot</name>
    <name type="synonym">Armeniaca mume</name>
    <dbReference type="NCBI Taxonomy" id="102107"/>
    <lineage>
        <taxon>Eukaryota</taxon>
        <taxon>Viridiplantae</taxon>
        <taxon>Streptophyta</taxon>
        <taxon>Embryophyta</taxon>
        <taxon>Tracheophyta</taxon>
        <taxon>Spermatophyta</taxon>
        <taxon>Magnoliopsida</taxon>
        <taxon>eudicotyledons</taxon>
        <taxon>Gunneridae</taxon>
        <taxon>Pentapetalae</taxon>
        <taxon>rosids</taxon>
        <taxon>fabids</taxon>
        <taxon>Rosales</taxon>
        <taxon>Rosaceae</taxon>
        <taxon>Amygdaloideae</taxon>
        <taxon>Amygdaleae</taxon>
        <taxon>Prunus</taxon>
    </lineage>
</organism>
<evidence type="ECO:0000256" key="3">
    <source>
        <dbReference type="ARBA" id="ARBA00022617"/>
    </source>
</evidence>
<dbReference type="InterPro" id="IPR050665">
    <property type="entry name" value="Cytochrome_P450_Monooxygen"/>
</dbReference>
<dbReference type="InterPro" id="IPR002401">
    <property type="entry name" value="Cyt_P450_E_grp-I"/>
</dbReference>
<keyword evidence="7 11" id="KW-0560">Oxidoreductase</keyword>
<evidence type="ECO:0000256" key="2">
    <source>
        <dbReference type="ARBA" id="ARBA00010617"/>
    </source>
</evidence>
<keyword evidence="3 11" id="KW-0349">Heme</keyword>
<dbReference type="PROSITE" id="PS00086">
    <property type="entry name" value="CYTOCHROME_P450"/>
    <property type="match status" value="1"/>
</dbReference>
<dbReference type="Proteomes" id="UP000694861">
    <property type="component" value="Linkage group LG1"/>
</dbReference>
<keyword evidence="5 11" id="KW-0479">Metal-binding</keyword>
<protein>
    <submittedName>
        <fullName evidence="14">Cytochrome P450 714A1-like</fullName>
    </submittedName>
</protein>
<evidence type="ECO:0000256" key="8">
    <source>
        <dbReference type="ARBA" id="ARBA00023004"/>
    </source>
</evidence>
<dbReference type="InterPro" id="IPR001128">
    <property type="entry name" value="Cyt_P450"/>
</dbReference>
<evidence type="ECO:0000256" key="10">
    <source>
        <dbReference type="ARBA" id="ARBA00023136"/>
    </source>
</evidence>